<accession>A0A2S7L2Y4</accession>
<dbReference type="Proteomes" id="UP000239522">
    <property type="component" value="Unassembled WGS sequence"/>
</dbReference>
<proteinExistence type="predicted"/>
<dbReference type="AlphaFoldDB" id="A0A2S7L2Y4"/>
<sequence>MVFDLNQNWNWLPFVVSRNVTVSDALANLDASDGDFIKSQSLFAIYSPAIGWKGSLSYLKSGEGYMLKQI</sequence>
<gene>
    <name evidence="1" type="ORF">BST83_00075</name>
</gene>
<name>A0A2S7L2Y4_9FLAO</name>
<reference evidence="1 2" key="1">
    <citation type="submission" date="2016-11" db="EMBL/GenBank/DDBJ databases">
        <title>Trade-off between light-utilization and light-protection in marine flavobacteria.</title>
        <authorList>
            <person name="Kumagai Y."/>
        </authorList>
    </citation>
    <scope>NUCLEOTIDE SEQUENCE [LARGE SCALE GENOMIC DNA]</scope>
    <source>
        <strain evidence="1 2">ATCC 700397</strain>
    </source>
</reference>
<comment type="caution">
    <text evidence="1">The sequence shown here is derived from an EMBL/GenBank/DDBJ whole genome shotgun (WGS) entry which is preliminary data.</text>
</comment>
<organism evidence="1 2">
    <name type="scientific">Polaribacter filamentus</name>
    <dbReference type="NCBI Taxonomy" id="53483"/>
    <lineage>
        <taxon>Bacteria</taxon>
        <taxon>Pseudomonadati</taxon>
        <taxon>Bacteroidota</taxon>
        <taxon>Flavobacteriia</taxon>
        <taxon>Flavobacteriales</taxon>
        <taxon>Flavobacteriaceae</taxon>
    </lineage>
</organism>
<keyword evidence="2" id="KW-1185">Reference proteome</keyword>
<dbReference type="RefSeq" id="WP_104808044.1">
    <property type="nucleotide sequence ID" value="NZ_MQUA01000002.1"/>
</dbReference>
<dbReference type="OrthoDB" id="976756at2"/>
<evidence type="ECO:0000313" key="2">
    <source>
        <dbReference type="Proteomes" id="UP000239522"/>
    </source>
</evidence>
<evidence type="ECO:0000313" key="1">
    <source>
        <dbReference type="EMBL" id="PQB09088.1"/>
    </source>
</evidence>
<dbReference type="EMBL" id="MQUA01000002">
    <property type="protein sequence ID" value="PQB09088.1"/>
    <property type="molecule type" value="Genomic_DNA"/>
</dbReference>
<protein>
    <submittedName>
        <fullName evidence="1">Uncharacterized protein</fullName>
    </submittedName>
</protein>